<dbReference type="Proteomes" id="UP000324143">
    <property type="component" value="Unassembled WGS sequence"/>
</dbReference>
<accession>A0A5D0MFP5</accession>
<evidence type="ECO:0000256" key="1">
    <source>
        <dbReference type="SAM" id="Phobius"/>
    </source>
</evidence>
<gene>
    <name evidence="2" type="ORF">FXF47_09715</name>
</gene>
<dbReference type="AlphaFoldDB" id="A0A5D0MFP5"/>
<sequence length="146" mass="17287">MLSQGYQIQRNVYTIFNIKFILNKTNFIQSRFHYGSISDFISILLFIFLFYILRTLFKNISSRDFKNKKNFLYTQLIGVIIILTQINEYIWHYMKINYFAENAAISDLDIQYQLAINPMILITGFLIIIAPSIYKKATSDKNKQIT</sequence>
<reference evidence="2" key="1">
    <citation type="submission" date="2019-08" db="EMBL/GenBank/DDBJ databases">
        <title>Genomic characterization of a novel candidate phylum (ARYD3) from a high temperature, high salinity tertiary oil reservoir in north central Oklahoma, USA.</title>
        <authorList>
            <person name="Youssef N.H."/>
            <person name="Yadav A."/>
            <person name="Elshahed M.S."/>
        </authorList>
    </citation>
    <scope>NUCLEOTIDE SEQUENCE [LARGE SCALE GENOMIC DNA]</scope>
    <source>
        <strain evidence="2">ARYD3</strain>
    </source>
</reference>
<keyword evidence="1" id="KW-0472">Membrane</keyword>
<keyword evidence="3" id="KW-1185">Reference proteome</keyword>
<keyword evidence="1" id="KW-0812">Transmembrane</keyword>
<feature type="transmembrane region" description="Helical" evidence="1">
    <location>
        <begin position="114"/>
        <end position="134"/>
    </location>
</feature>
<evidence type="ECO:0000313" key="2">
    <source>
        <dbReference type="EMBL" id="TYB30403.1"/>
    </source>
</evidence>
<protein>
    <submittedName>
        <fullName evidence="2">DUF2975 domain-containing protein</fullName>
    </submittedName>
</protein>
<keyword evidence="1" id="KW-1133">Transmembrane helix</keyword>
<proteinExistence type="predicted"/>
<name>A0A5D0MFP5_9BACT</name>
<dbReference type="EMBL" id="VSIX01000139">
    <property type="protein sequence ID" value="TYB30403.1"/>
    <property type="molecule type" value="Genomic_DNA"/>
</dbReference>
<feature type="transmembrane region" description="Helical" evidence="1">
    <location>
        <begin position="73"/>
        <end position="94"/>
    </location>
</feature>
<organism evidence="2 3">
    <name type="scientific">Candidatus Mcinerneyibacterium aminivorans</name>
    <dbReference type="NCBI Taxonomy" id="2703815"/>
    <lineage>
        <taxon>Bacteria</taxon>
        <taxon>Candidatus Macinerneyibacteriota</taxon>
        <taxon>Candidatus Mcinerneyibacteria</taxon>
        <taxon>Candidatus Mcinerneyibacteriales</taxon>
        <taxon>Candidatus Mcinerneyibacteriaceae</taxon>
        <taxon>Candidatus Mcinerneyibacterium</taxon>
    </lineage>
</organism>
<evidence type="ECO:0000313" key="3">
    <source>
        <dbReference type="Proteomes" id="UP000324143"/>
    </source>
</evidence>
<comment type="caution">
    <text evidence="2">The sequence shown here is derived from an EMBL/GenBank/DDBJ whole genome shotgun (WGS) entry which is preliminary data.</text>
</comment>
<feature type="transmembrane region" description="Helical" evidence="1">
    <location>
        <begin position="32"/>
        <end position="53"/>
    </location>
</feature>